<gene>
    <name evidence="13" type="ORF">PMPD1_2847</name>
</gene>
<dbReference type="NCBIfam" id="TIGR01479">
    <property type="entry name" value="GMP_PMI"/>
    <property type="match status" value="1"/>
</dbReference>
<dbReference type="Pfam" id="PF22640">
    <property type="entry name" value="ManC_GMP_beta-helix"/>
    <property type="match status" value="1"/>
</dbReference>
<comment type="similarity">
    <text evidence="2 9">Belongs to the mannose-6-phosphate isomerase type 2 family.</text>
</comment>
<dbReference type="CDD" id="cd02213">
    <property type="entry name" value="cupin_PMI_typeII_C"/>
    <property type="match status" value="1"/>
</dbReference>
<dbReference type="InterPro" id="IPR049577">
    <property type="entry name" value="GMPP_N"/>
</dbReference>
<dbReference type="RefSeq" id="WP_173634702.1">
    <property type="nucleotide sequence ID" value="NZ_CP054212.1"/>
</dbReference>
<reference evidence="13 14" key="1">
    <citation type="submission" date="2020-06" db="EMBL/GenBank/DDBJ databases">
        <title>Genome sequence of Paramixta manurensis strain PD-1.</title>
        <authorList>
            <person name="Lee C.W."/>
            <person name="Kim J."/>
        </authorList>
    </citation>
    <scope>NUCLEOTIDE SEQUENCE [LARGE SCALE GENOMIC DNA]</scope>
    <source>
        <strain evidence="13 14">PD-1</strain>
    </source>
</reference>
<dbReference type="KEGG" id="pmak:PMPD1_2847"/>
<dbReference type="AlphaFoldDB" id="A0A6M8UDS0"/>
<dbReference type="Gene3D" id="2.60.120.10">
    <property type="entry name" value="Jelly Rolls"/>
    <property type="match status" value="1"/>
</dbReference>
<dbReference type="InterPro" id="IPR051161">
    <property type="entry name" value="Mannose-6P_isomerase_type2"/>
</dbReference>
<evidence type="ECO:0000256" key="9">
    <source>
        <dbReference type="RuleBase" id="RU004190"/>
    </source>
</evidence>
<evidence type="ECO:0000259" key="10">
    <source>
        <dbReference type="Pfam" id="PF00483"/>
    </source>
</evidence>
<evidence type="ECO:0000256" key="7">
    <source>
        <dbReference type="ARBA" id="ARBA00023134"/>
    </source>
</evidence>
<evidence type="ECO:0000259" key="12">
    <source>
        <dbReference type="Pfam" id="PF22640"/>
    </source>
</evidence>
<dbReference type="EC" id="2.7.7.13" evidence="3"/>
<sequence>MSKLHPVIMAGGNGSRLWPLSRVLYPKQFLALNGESTMLQETIERLNGLACDAPVVISNEAHRFVVAEQLNQINSLSNNIILEPVGRNTAPAIALAALVAKQKQEAQGSDDDPLLLVLAADHVIKDISAFQTAIKQAIPLAEKDYLVTFGIVPSYPETGYGYIKRAAAIEDEGYSQTNSDVREISWKVDGFVEKPDRETAEKYLNSGEYYWNSGMFLFKASRYLAELQTFRPDIYHACREAVEKIDPDLDFIRVNEAIFSRCPDESVDYAVMEKTRHAAVVPLDANWSDVGSWSSLWDISEKTAQGNVLHGDVISHDSNNSYVFAEQGLVSLVGVDDLVVVQTKDATLVARKDRVQDIKKVVEQIKRDGRKEHYIHREVYRPWGKYDSIDEGHRYQVKRITVKPGERLSLQMHNHRAEHWIVVAGTAKVTRGEETILLTENQSLYIPLGEKHSLENPGKIPLHLIEVRSGAYLEEDDIIRFEDKYGRI</sequence>
<dbReference type="Proteomes" id="UP000505325">
    <property type="component" value="Chromosome"/>
</dbReference>
<dbReference type="GO" id="GO:0016853">
    <property type="term" value="F:isomerase activity"/>
    <property type="evidence" value="ECO:0007669"/>
    <property type="project" value="UniProtKB-KW"/>
</dbReference>
<dbReference type="PANTHER" id="PTHR46390">
    <property type="entry name" value="MANNOSE-1-PHOSPHATE GUANYLYLTRANSFERASE"/>
    <property type="match status" value="1"/>
</dbReference>
<keyword evidence="6" id="KW-0547">Nucleotide-binding</keyword>
<dbReference type="Pfam" id="PF00483">
    <property type="entry name" value="NTP_transferase"/>
    <property type="match status" value="1"/>
</dbReference>
<dbReference type="GO" id="GO:0000271">
    <property type="term" value="P:polysaccharide biosynthetic process"/>
    <property type="evidence" value="ECO:0007669"/>
    <property type="project" value="InterPro"/>
</dbReference>
<dbReference type="InterPro" id="IPR014710">
    <property type="entry name" value="RmlC-like_jellyroll"/>
</dbReference>
<evidence type="ECO:0000256" key="1">
    <source>
        <dbReference type="ARBA" id="ARBA00004823"/>
    </source>
</evidence>
<evidence type="ECO:0000259" key="11">
    <source>
        <dbReference type="Pfam" id="PF01050"/>
    </source>
</evidence>
<keyword evidence="5 13" id="KW-0548">Nucleotidyltransferase</keyword>
<keyword evidence="13" id="KW-0413">Isomerase</keyword>
<feature type="domain" description="Nucleotidyl transferase" evidence="10">
    <location>
        <begin position="6"/>
        <end position="305"/>
    </location>
</feature>
<evidence type="ECO:0000256" key="5">
    <source>
        <dbReference type="ARBA" id="ARBA00022695"/>
    </source>
</evidence>
<dbReference type="EMBL" id="CP054212">
    <property type="protein sequence ID" value="QKJ87784.1"/>
    <property type="molecule type" value="Genomic_DNA"/>
</dbReference>
<dbReference type="SUPFAM" id="SSF53448">
    <property type="entry name" value="Nucleotide-diphospho-sugar transferases"/>
    <property type="match status" value="1"/>
</dbReference>
<dbReference type="InterPro" id="IPR054566">
    <property type="entry name" value="ManC/GMP-like_b-helix"/>
</dbReference>
<dbReference type="UniPathway" id="UPA00126">
    <property type="reaction ID" value="UER00930"/>
</dbReference>
<dbReference type="InterPro" id="IPR005835">
    <property type="entry name" value="NTP_transferase_dom"/>
</dbReference>
<evidence type="ECO:0000313" key="14">
    <source>
        <dbReference type="Proteomes" id="UP000505325"/>
    </source>
</evidence>
<dbReference type="GO" id="GO:0005525">
    <property type="term" value="F:GTP binding"/>
    <property type="evidence" value="ECO:0007669"/>
    <property type="project" value="UniProtKB-KW"/>
</dbReference>
<evidence type="ECO:0000256" key="8">
    <source>
        <dbReference type="ARBA" id="ARBA00047343"/>
    </source>
</evidence>
<dbReference type="InterPro" id="IPR011051">
    <property type="entry name" value="RmlC_Cupin_sf"/>
</dbReference>
<dbReference type="Gene3D" id="3.90.550.10">
    <property type="entry name" value="Spore Coat Polysaccharide Biosynthesis Protein SpsA, Chain A"/>
    <property type="match status" value="1"/>
</dbReference>
<evidence type="ECO:0000313" key="13">
    <source>
        <dbReference type="EMBL" id="QKJ87784.1"/>
    </source>
</evidence>
<dbReference type="GO" id="GO:0004475">
    <property type="term" value="F:mannose-1-phosphate guanylyltransferase (GTP) activity"/>
    <property type="evidence" value="ECO:0007669"/>
    <property type="project" value="UniProtKB-EC"/>
</dbReference>
<evidence type="ECO:0000256" key="2">
    <source>
        <dbReference type="ARBA" id="ARBA00006115"/>
    </source>
</evidence>
<keyword evidence="7" id="KW-0342">GTP-binding</keyword>
<dbReference type="InterPro" id="IPR006375">
    <property type="entry name" value="Man1P_GuaTrfase/Man6P_Isoase"/>
</dbReference>
<dbReference type="SUPFAM" id="SSF51182">
    <property type="entry name" value="RmlC-like cupins"/>
    <property type="match status" value="1"/>
</dbReference>
<comment type="catalytic activity">
    <reaction evidence="8">
        <text>alpha-D-mannose 1-phosphate + GTP + H(+) = GDP-alpha-D-mannose + diphosphate</text>
        <dbReference type="Rhea" id="RHEA:15229"/>
        <dbReference type="ChEBI" id="CHEBI:15378"/>
        <dbReference type="ChEBI" id="CHEBI:33019"/>
        <dbReference type="ChEBI" id="CHEBI:37565"/>
        <dbReference type="ChEBI" id="CHEBI:57527"/>
        <dbReference type="ChEBI" id="CHEBI:58409"/>
        <dbReference type="EC" id="2.7.7.13"/>
    </reaction>
</comment>
<dbReference type="CDD" id="cd02509">
    <property type="entry name" value="GDP-M1P_Guanylyltransferase"/>
    <property type="match status" value="1"/>
</dbReference>
<dbReference type="GO" id="GO:0009298">
    <property type="term" value="P:GDP-mannose biosynthetic process"/>
    <property type="evidence" value="ECO:0007669"/>
    <property type="project" value="UniProtKB-UniPathway"/>
</dbReference>
<feature type="domain" description="MannoseP isomerase/GMP-like beta-helix" evidence="12">
    <location>
        <begin position="311"/>
        <end position="364"/>
    </location>
</feature>
<evidence type="ECO:0000256" key="6">
    <source>
        <dbReference type="ARBA" id="ARBA00022741"/>
    </source>
</evidence>
<dbReference type="Pfam" id="PF01050">
    <property type="entry name" value="MannoseP_isomer"/>
    <property type="match status" value="1"/>
</dbReference>
<dbReference type="PANTHER" id="PTHR46390:SF1">
    <property type="entry name" value="MANNOSE-1-PHOSPHATE GUANYLYLTRANSFERASE"/>
    <property type="match status" value="1"/>
</dbReference>
<keyword evidence="4 13" id="KW-0808">Transferase</keyword>
<dbReference type="InterPro" id="IPR001538">
    <property type="entry name" value="Man6P_isomerase-2_C"/>
</dbReference>
<dbReference type="InterPro" id="IPR029044">
    <property type="entry name" value="Nucleotide-diphossugar_trans"/>
</dbReference>
<keyword evidence="14" id="KW-1185">Reference proteome</keyword>
<dbReference type="FunFam" id="2.60.120.10:FF:000032">
    <property type="entry name" value="Mannose-1-phosphate guanylyltransferase/mannose-6-phosphate isomerase"/>
    <property type="match status" value="1"/>
</dbReference>
<feature type="domain" description="Mannose-6-phosphate isomerase type II C-terminal" evidence="11">
    <location>
        <begin position="369"/>
        <end position="483"/>
    </location>
</feature>
<dbReference type="FunFam" id="3.90.550.10:FF:000046">
    <property type="entry name" value="Mannose-1-phosphate guanylyltransferase (GDP)"/>
    <property type="match status" value="1"/>
</dbReference>
<comment type="pathway">
    <text evidence="1">Nucleotide-sugar biosynthesis; GDP-alpha-D-mannose biosynthesis; GDP-alpha-D-mannose from alpha-D-mannose 1-phosphate (GTP route): step 1/1.</text>
</comment>
<evidence type="ECO:0000256" key="3">
    <source>
        <dbReference type="ARBA" id="ARBA00012387"/>
    </source>
</evidence>
<organism evidence="13 14">
    <name type="scientific">Paramixta manurensis</name>
    <dbReference type="NCBI Taxonomy" id="2740817"/>
    <lineage>
        <taxon>Bacteria</taxon>
        <taxon>Pseudomonadati</taxon>
        <taxon>Pseudomonadota</taxon>
        <taxon>Gammaproteobacteria</taxon>
        <taxon>Enterobacterales</taxon>
        <taxon>Erwiniaceae</taxon>
        <taxon>Paramixta</taxon>
    </lineage>
</organism>
<protein>
    <recommendedName>
        <fullName evidence="3">mannose-1-phosphate guanylyltransferase</fullName>
        <ecNumber evidence="3">2.7.7.13</ecNumber>
    </recommendedName>
</protein>
<name>A0A6M8UDS0_9GAMM</name>
<accession>A0A6M8UDS0</accession>
<evidence type="ECO:0000256" key="4">
    <source>
        <dbReference type="ARBA" id="ARBA00022679"/>
    </source>
</evidence>
<proteinExistence type="inferred from homology"/>